<dbReference type="EMBL" id="MN740215">
    <property type="protein sequence ID" value="QHT94136.1"/>
    <property type="molecule type" value="Genomic_DNA"/>
</dbReference>
<sequence>MPTDYETSILLKLDMIINQNSEIINLISIDSENINKLIARLFVGYLLTKYSFKALNYFFFYSDPHKPYS</sequence>
<protein>
    <submittedName>
        <fullName evidence="1">Uncharacterized protein</fullName>
    </submittedName>
</protein>
<dbReference type="AlphaFoldDB" id="A0A6C0INX3"/>
<reference evidence="1" key="1">
    <citation type="journal article" date="2020" name="Nature">
        <title>Giant virus diversity and host interactions through global metagenomics.</title>
        <authorList>
            <person name="Schulz F."/>
            <person name="Roux S."/>
            <person name="Paez-Espino D."/>
            <person name="Jungbluth S."/>
            <person name="Walsh D.A."/>
            <person name="Denef V.J."/>
            <person name="McMahon K.D."/>
            <person name="Konstantinidis K.T."/>
            <person name="Eloe-Fadrosh E.A."/>
            <person name="Kyrpides N.C."/>
            <person name="Woyke T."/>
        </authorList>
    </citation>
    <scope>NUCLEOTIDE SEQUENCE</scope>
    <source>
        <strain evidence="1">GVMAG-M-3300024258-14</strain>
    </source>
</reference>
<name>A0A6C0INX3_9ZZZZ</name>
<organism evidence="1">
    <name type="scientific">viral metagenome</name>
    <dbReference type="NCBI Taxonomy" id="1070528"/>
    <lineage>
        <taxon>unclassified sequences</taxon>
        <taxon>metagenomes</taxon>
        <taxon>organismal metagenomes</taxon>
    </lineage>
</organism>
<accession>A0A6C0INX3</accession>
<proteinExistence type="predicted"/>
<evidence type="ECO:0000313" key="1">
    <source>
        <dbReference type="EMBL" id="QHT94136.1"/>
    </source>
</evidence>